<feature type="region of interest" description="Disordered" evidence="1">
    <location>
        <begin position="1"/>
        <end position="56"/>
    </location>
</feature>
<feature type="compositionally biased region" description="Pro residues" evidence="1">
    <location>
        <begin position="14"/>
        <end position="27"/>
    </location>
</feature>
<organism evidence="2 3">
    <name type="scientific">Gossypium arboreum</name>
    <name type="common">Tree cotton</name>
    <name type="synonym">Gossypium nanking</name>
    <dbReference type="NCBI Taxonomy" id="29729"/>
    <lineage>
        <taxon>Eukaryota</taxon>
        <taxon>Viridiplantae</taxon>
        <taxon>Streptophyta</taxon>
        <taxon>Embryophyta</taxon>
        <taxon>Tracheophyta</taxon>
        <taxon>Spermatophyta</taxon>
        <taxon>Magnoliopsida</taxon>
        <taxon>eudicotyledons</taxon>
        <taxon>Gunneridae</taxon>
        <taxon>Pentapetalae</taxon>
        <taxon>rosids</taxon>
        <taxon>malvids</taxon>
        <taxon>Malvales</taxon>
        <taxon>Malvaceae</taxon>
        <taxon>Malvoideae</taxon>
        <taxon>Gossypium</taxon>
    </lineage>
</organism>
<accession>A0A0B0MTT7</accession>
<dbReference type="AlphaFoldDB" id="A0A0B0MTT7"/>
<comment type="caution">
    <text evidence="2">The sequence shown here is derived from an EMBL/GenBank/DDBJ whole genome shotgun (WGS) entry which is preliminary data.</text>
</comment>
<feature type="compositionally biased region" description="Polar residues" evidence="1">
    <location>
        <begin position="1"/>
        <end position="10"/>
    </location>
</feature>
<name>A0A0B0MTT7_GOSAR</name>
<evidence type="ECO:0000313" key="3">
    <source>
        <dbReference type="Proteomes" id="UP000032142"/>
    </source>
</evidence>
<dbReference type="EMBL" id="JRRC01258154">
    <property type="protein sequence ID" value="KHG02331.1"/>
    <property type="molecule type" value="Genomic_DNA"/>
</dbReference>
<gene>
    <name evidence="2" type="ORF">F383_25184</name>
</gene>
<dbReference type="Proteomes" id="UP000032142">
    <property type="component" value="Unassembled WGS sequence"/>
</dbReference>
<proteinExistence type="predicted"/>
<sequence length="56" mass="6107">MLSATSTTPTLPCYLPPAPSHTPPSMPIPCKQAKQEQDGSTLWLLPSPFSTVNRQR</sequence>
<keyword evidence="3" id="KW-1185">Reference proteome</keyword>
<reference evidence="3" key="1">
    <citation type="submission" date="2014-09" db="EMBL/GenBank/DDBJ databases">
        <authorList>
            <person name="Mudge J."/>
            <person name="Ramaraj T."/>
            <person name="Lindquist I.E."/>
            <person name="Bharti A.K."/>
            <person name="Sundararajan A."/>
            <person name="Cameron C.T."/>
            <person name="Woodward J.E."/>
            <person name="May G.D."/>
            <person name="Brubaker C."/>
            <person name="Broadhvest J."/>
            <person name="Wilkins T.A."/>
        </authorList>
    </citation>
    <scope>NUCLEOTIDE SEQUENCE</scope>
    <source>
        <strain evidence="3">cv. AKA8401</strain>
    </source>
</reference>
<protein>
    <submittedName>
        <fullName evidence="2">Uncharacterized protein</fullName>
    </submittedName>
</protein>
<evidence type="ECO:0000313" key="2">
    <source>
        <dbReference type="EMBL" id="KHG02331.1"/>
    </source>
</evidence>
<evidence type="ECO:0000256" key="1">
    <source>
        <dbReference type="SAM" id="MobiDB-lite"/>
    </source>
</evidence>